<evidence type="ECO:0000313" key="1">
    <source>
        <dbReference type="EMBL" id="EXI89443.1"/>
    </source>
</evidence>
<dbReference type="PATRIC" id="fig|1454004.3.peg.1581"/>
<sequence>MPRLHDHPNSNLMQLALFGEAADAGGSGALDSNAIVLYLAPC</sequence>
<gene>
    <name evidence="1" type="ORF">AW11_01534</name>
</gene>
<name>A0A011P3B7_ACCRE</name>
<comment type="caution">
    <text evidence="1">The sequence shown here is derived from an EMBL/GenBank/DDBJ whole genome shotgun (WGS) entry which is preliminary data.</text>
</comment>
<evidence type="ECO:0000313" key="2">
    <source>
        <dbReference type="Proteomes" id="UP000022141"/>
    </source>
</evidence>
<dbReference type="STRING" id="1454004.AW11_01534"/>
<reference evidence="1" key="1">
    <citation type="submission" date="2014-02" db="EMBL/GenBank/DDBJ databases">
        <title>Expanding our view of genomic diversity in Candidatus Accumulibacter clades.</title>
        <authorList>
            <person name="Skennerton C.T."/>
            <person name="Barr J.J."/>
            <person name="Slater F.R."/>
            <person name="Bond P.L."/>
            <person name="Tyson G.W."/>
        </authorList>
    </citation>
    <scope>NUCLEOTIDE SEQUENCE [LARGE SCALE GENOMIC DNA]</scope>
</reference>
<protein>
    <submittedName>
        <fullName evidence="1">Uncharacterized protein</fullName>
    </submittedName>
</protein>
<keyword evidence="2" id="KW-1185">Reference proteome</keyword>
<organism evidence="1 2">
    <name type="scientific">Accumulibacter regalis</name>
    <dbReference type="NCBI Taxonomy" id="522306"/>
    <lineage>
        <taxon>Bacteria</taxon>
        <taxon>Pseudomonadati</taxon>
        <taxon>Pseudomonadota</taxon>
        <taxon>Betaproteobacteria</taxon>
        <taxon>Candidatus Accumulibacter</taxon>
    </lineage>
</organism>
<proteinExistence type="predicted"/>
<dbReference type="EMBL" id="JEMY01000016">
    <property type="protein sequence ID" value="EXI89443.1"/>
    <property type="molecule type" value="Genomic_DNA"/>
</dbReference>
<dbReference type="Proteomes" id="UP000022141">
    <property type="component" value="Unassembled WGS sequence"/>
</dbReference>
<dbReference type="AlphaFoldDB" id="A0A011P3B7"/>
<accession>A0A011P3B7</accession>